<feature type="transmembrane region" description="Helical" evidence="7">
    <location>
        <begin position="288"/>
        <end position="307"/>
    </location>
</feature>
<dbReference type="PANTHER" id="PTHR42751:SF3">
    <property type="entry name" value="SODIUM_GLUTAMATE SYMPORTER"/>
    <property type="match status" value="1"/>
</dbReference>
<evidence type="ECO:0000256" key="2">
    <source>
        <dbReference type="ARBA" id="ARBA00005551"/>
    </source>
</evidence>
<dbReference type="EMBL" id="SWLG01000014">
    <property type="protein sequence ID" value="TLS35966.1"/>
    <property type="molecule type" value="Genomic_DNA"/>
</dbReference>
<dbReference type="Gene3D" id="1.20.1530.20">
    <property type="match status" value="1"/>
</dbReference>
<evidence type="ECO:0000256" key="5">
    <source>
        <dbReference type="ARBA" id="ARBA00022989"/>
    </source>
</evidence>
<comment type="subcellular location">
    <subcellularLocation>
        <location evidence="1">Membrane</location>
        <topology evidence="1">Multi-pass membrane protein</topology>
    </subcellularLocation>
</comment>
<protein>
    <submittedName>
        <fullName evidence="9">Cation:proton antiporter</fullName>
    </submittedName>
</protein>
<feature type="transmembrane region" description="Helical" evidence="7">
    <location>
        <begin position="49"/>
        <end position="69"/>
    </location>
</feature>
<evidence type="ECO:0000313" key="10">
    <source>
        <dbReference type="Proteomes" id="UP000308230"/>
    </source>
</evidence>
<dbReference type="GO" id="GO:0016020">
    <property type="term" value="C:membrane"/>
    <property type="evidence" value="ECO:0007669"/>
    <property type="project" value="UniProtKB-SubCell"/>
</dbReference>
<feature type="transmembrane region" description="Helical" evidence="7">
    <location>
        <begin position="81"/>
        <end position="99"/>
    </location>
</feature>
<keyword evidence="5 7" id="KW-1133">Transmembrane helix</keyword>
<feature type="transmembrane region" description="Helical" evidence="7">
    <location>
        <begin position="211"/>
        <end position="244"/>
    </location>
</feature>
<evidence type="ECO:0000256" key="6">
    <source>
        <dbReference type="ARBA" id="ARBA00023136"/>
    </source>
</evidence>
<reference evidence="9 10" key="1">
    <citation type="submission" date="2019-04" db="EMBL/GenBank/DDBJ databases">
        <title>Bacillus caeni sp. nov., a bacterium isolated from mangrove sediment.</title>
        <authorList>
            <person name="Huang H."/>
            <person name="Mo K."/>
            <person name="Hu Y."/>
        </authorList>
    </citation>
    <scope>NUCLEOTIDE SEQUENCE [LARGE SCALE GENOMIC DNA]</scope>
    <source>
        <strain evidence="9 10">HB172195</strain>
    </source>
</reference>
<keyword evidence="10" id="KW-1185">Reference proteome</keyword>
<evidence type="ECO:0000259" key="8">
    <source>
        <dbReference type="Pfam" id="PF00999"/>
    </source>
</evidence>
<dbReference type="OrthoDB" id="9781411at2"/>
<feature type="transmembrane region" description="Helical" evidence="7">
    <location>
        <begin position="105"/>
        <end position="121"/>
    </location>
</feature>
<keyword evidence="3" id="KW-0813">Transport</keyword>
<dbReference type="RefSeq" id="WP_138128140.1">
    <property type="nucleotide sequence ID" value="NZ_SWLG01000014.1"/>
</dbReference>
<comment type="caution">
    <text evidence="9">The sequence shown here is derived from an EMBL/GenBank/DDBJ whole genome shotgun (WGS) entry which is preliminary data.</text>
</comment>
<comment type="similarity">
    <text evidence="2">Belongs to the monovalent cation:proton antiporter 2 (CPA2) transporter (TC 2.A.37) family.</text>
</comment>
<dbReference type="AlphaFoldDB" id="A0A5R9F0K5"/>
<accession>A0A5R9F0K5</accession>
<dbReference type="GO" id="GO:1902600">
    <property type="term" value="P:proton transmembrane transport"/>
    <property type="evidence" value="ECO:0007669"/>
    <property type="project" value="InterPro"/>
</dbReference>
<dbReference type="Pfam" id="PF00999">
    <property type="entry name" value="Na_H_Exchanger"/>
    <property type="match status" value="1"/>
</dbReference>
<evidence type="ECO:0000256" key="1">
    <source>
        <dbReference type="ARBA" id="ARBA00004141"/>
    </source>
</evidence>
<evidence type="ECO:0000313" key="9">
    <source>
        <dbReference type="EMBL" id="TLS35966.1"/>
    </source>
</evidence>
<proteinExistence type="inferred from homology"/>
<feature type="domain" description="Cation/H+ exchanger transmembrane" evidence="8">
    <location>
        <begin position="12"/>
        <end position="362"/>
    </location>
</feature>
<keyword evidence="6 7" id="KW-0472">Membrane</keyword>
<sequence length="381" mass="41477">MNLPLAIGLVLLALSITGLIGIKMIRIPDLVLYILLGIALKELLPESKVIEVAGEIGLVLLFFLLGMKFSVGEFARNGKRVWKAGLLDVLLGIGVTTLICYLFDLNFLTCLIIAGIVYATSSSMSAKLLESTNRMENRESDFMLSLLIFEDLVAPILVTVLIGLSGDGFTATDFILIFLKVALLTGVAVFFSKIVFKKAQILLDKVTDDDVFIVLVIGIALGYGGLALYLGLSEIIGAFLAGIMLADTQLKDKIKDEVLPVRNIFLPFFFLHFGITMELTKNIPSIELLFLLLIWSIIHKLIVGYVGGKWYGLSGKEALQGGISLTPRGEFSVIIAGLATGGLKVFAGMYILVAALVGMLLFQFAPKITKLFYRKAEKVDD</sequence>
<dbReference type="PANTHER" id="PTHR42751">
    <property type="entry name" value="SODIUM/HYDROGEN EXCHANGER FAMILY/TRKA DOMAIN PROTEIN"/>
    <property type="match status" value="1"/>
</dbReference>
<evidence type="ECO:0000256" key="4">
    <source>
        <dbReference type="ARBA" id="ARBA00022692"/>
    </source>
</evidence>
<evidence type="ECO:0000256" key="7">
    <source>
        <dbReference type="SAM" id="Phobius"/>
    </source>
</evidence>
<feature type="transmembrane region" description="Helical" evidence="7">
    <location>
        <begin position="142"/>
        <end position="162"/>
    </location>
</feature>
<name>A0A5R9F0K5_9BACL</name>
<dbReference type="Proteomes" id="UP000308230">
    <property type="component" value="Unassembled WGS sequence"/>
</dbReference>
<dbReference type="GO" id="GO:0015297">
    <property type="term" value="F:antiporter activity"/>
    <property type="evidence" value="ECO:0007669"/>
    <property type="project" value="InterPro"/>
</dbReference>
<gene>
    <name evidence="9" type="ORF">FCL54_17390</name>
</gene>
<feature type="transmembrane region" description="Helical" evidence="7">
    <location>
        <begin position="174"/>
        <end position="191"/>
    </location>
</feature>
<feature type="transmembrane region" description="Helical" evidence="7">
    <location>
        <begin position="345"/>
        <end position="365"/>
    </location>
</feature>
<keyword evidence="4 7" id="KW-0812">Transmembrane</keyword>
<feature type="transmembrane region" description="Helical" evidence="7">
    <location>
        <begin position="264"/>
        <end position="281"/>
    </location>
</feature>
<evidence type="ECO:0000256" key="3">
    <source>
        <dbReference type="ARBA" id="ARBA00022448"/>
    </source>
</evidence>
<dbReference type="InterPro" id="IPR038770">
    <property type="entry name" value="Na+/solute_symporter_sf"/>
</dbReference>
<dbReference type="InterPro" id="IPR006153">
    <property type="entry name" value="Cation/H_exchanger_TM"/>
</dbReference>
<organism evidence="9 10">
    <name type="scientific">Exobacillus caeni</name>
    <dbReference type="NCBI Taxonomy" id="2574798"/>
    <lineage>
        <taxon>Bacteria</taxon>
        <taxon>Bacillati</taxon>
        <taxon>Bacillota</taxon>
        <taxon>Bacilli</taxon>
        <taxon>Bacillales</taxon>
        <taxon>Guptibacillaceae</taxon>
        <taxon>Exobacillus</taxon>
    </lineage>
</organism>